<protein>
    <submittedName>
        <fullName evidence="1">Uncharacterized protein</fullName>
    </submittedName>
</protein>
<gene>
    <name evidence="1" type="ORF">ALC56_05578</name>
</gene>
<name>A0A151JXN1_9HYME</name>
<dbReference type="Proteomes" id="UP000078541">
    <property type="component" value="Unassembled WGS sequence"/>
</dbReference>
<sequence length="204" mass="23740">RPFRWNFITAEVKQPIIGADFLAHHGLLPDLKRRRLLQKRRAGTNITKEPSVATINEACKFEELLRKYLEITRLAMSHKAAHFFNVKHYIVTKGPPIAERPHRLTPEKYITAKKERDIFNRHKALLYTFLQVLDKASERRQLDFISQITTKIIHISGEENEIADTLSLLDTINIPVVVSTDKFYTEQQTDADLNCCWNPRQPSH</sequence>
<keyword evidence="2" id="KW-1185">Reference proteome</keyword>
<reference evidence="1 2" key="1">
    <citation type="submission" date="2016-03" db="EMBL/GenBank/DDBJ databases">
        <title>Trachymyrmex septentrionalis WGS genome.</title>
        <authorList>
            <person name="Nygaard S."/>
            <person name="Hu H."/>
            <person name="Boomsma J."/>
            <person name="Zhang G."/>
        </authorList>
    </citation>
    <scope>NUCLEOTIDE SEQUENCE [LARGE SCALE GENOMIC DNA]</scope>
    <source>
        <strain evidence="1">Tsep2-gDNA-1</strain>
        <tissue evidence="1">Whole body</tissue>
    </source>
</reference>
<evidence type="ECO:0000313" key="2">
    <source>
        <dbReference type="Proteomes" id="UP000078541"/>
    </source>
</evidence>
<proteinExistence type="predicted"/>
<evidence type="ECO:0000313" key="1">
    <source>
        <dbReference type="EMBL" id="KYN40027.1"/>
    </source>
</evidence>
<dbReference type="AlphaFoldDB" id="A0A151JXN1"/>
<dbReference type="EMBL" id="KQ981550">
    <property type="protein sequence ID" value="KYN40027.1"/>
    <property type="molecule type" value="Genomic_DNA"/>
</dbReference>
<feature type="non-terminal residue" evidence="1">
    <location>
        <position position="1"/>
    </location>
</feature>
<accession>A0A151JXN1</accession>
<organism evidence="1 2">
    <name type="scientific">Trachymyrmex septentrionalis</name>
    <dbReference type="NCBI Taxonomy" id="34720"/>
    <lineage>
        <taxon>Eukaryota</taxon>
        <taxon>Metazoa</taxon>
        <taxon>Ecdysozoa</taxon>
        <taxon>Arthropoda</taxon>
        <taxon>Hexapoda</taxon>
        <taxon>Insecta</taxon>
        <taxon>Pterygota</taxon>
        <taxon>Neoptera</taxon>
        <taxon>Endopterygota</taxon>
        <taxon>Hymenoptera</taxon>
        <taxon>Apocrita</taxon>
        <taxon>Aculeata</taxon>
        <taxon>Formicoidea</taxon>
        <taxon>Formicidae</taxon>
        <taxon>Myrmicinae</taxon>
        <taxon>Trachymyrmex</taxon>
    </lineage>
</organism>
<dbReference type="STRING" id="34720.A0A151JXN1"/>